<gene>
    <name evidence="5" type="primary">KIF26B_3</name>
    <name evidence="5" type="ORF">SK128_027603</name>
</gene>
<feature type="non-terminal residue" evidence="5">
    <location>
        <position position="70"/>
    </location>
</feature>
<accession>A0AAN8WQJ1</accession>
<comment type="subcellular location">
    <subcellularLocation>
        <location evidence="1">Cytoplasm</location>
        <location evidence="1">Cytoskeleton</location>
    </subcellularLocation>
</comment>
<evidence type="ECO:0000256" key="3">
    <source>
        <dbReference type="PROSITE-ProRule" id="PRU00283"/>
    </source>
</evidence>
<dbReference type="GO" id="GO:0003777">
    <property type="term" value="F:microtubule motor activity"/>
    <property type="evidence" value="ECO:0007669"/>
    <property type="project" value="InterPro"/>
</dbReference>
<reference evidence="5 6" key="1">
    <citation type="submission" date="2023-11" db="EMBL/GenBank/DDBJ databases">
        <title>Halocaridina rubra genome assembly.</title>
        <authorList>
            <person name="Smith C."/>
        </authorList>
    </citation>
    <scope>NUCLEOTIDE SEQUENCE [LARGE SCALE GENOMIC DNA]</scope>
    <source>
        <strain evidence="5">EP-1</strain>
        <tissue evidence="5">Whole</tissue>
    </source>
</reference>
<dbReference type="Proteomes" id="UP001381693">
    <property type="component" value="Unassembled WGS sequence"/>
</dbReference>
<feature type="domain" description="Kinesin motor" evidence="4">
    <location>
        <begin position="1"/>
        <end position="70"/>
    </location>
</feature>
<comment type="similarity">
    <text evidence="3">Belongs to the TRAFAC class myosin-kinesin ATPase superfamily. Kinesin family.</text>
</comment>
<dbReference type="InterPro" id="IPR001752">
    <property type="entry name" value="Kinesin_motor_dom"/>
</dbReference>
<comment type="caution">
    <text evidence="3">Lacks conserved residue(s) required for the propagation of feature annotation.</text>
</comment>
<dbReference type="PANTHER" id="PTHR21608:SF7">
    <property type="entry name" value="KINESIN-LIKE PROTEIN CG14535"/>
    <property type="match status" value="1"/>
</dbReference>
<dbReference type="PROSITE" id="PS50067">
    <property type="entry name" value="KINESIN_MOTOR_2"/>
    <property type="match status" value="1"/>
</dbReference>
<evidence type="ECO:0000256" key="2">
    <source>
        <dbReference type="ARBA" id="ARBA00023212"/>
    </source>
</evidence>
<name>A0AAN8WQJ1_HALRR</name>
<dbReference type="GO" id="GO:0007018">
    <property type="term" value="P:microtubule-based movement"/>
    <property type="evidence" value="ECO:0007669"/>
    <property type="project" value="InterPro"/>
</dbReference>
<feature type="non-terminal residue" evidence="5">
    <location>
        <position position="1"/>
    </location>
</feature>
<sequence>VKVLLRVAPSPEISQSSKTLSVDPRKKTVTLFDPGSSNHPATTPNEESRVGIAAPKMFAFDGIYTHEHSQ</sequence>
<dbReference type="GO" id="GO:0015630">
    <property type="term" value="C:microtubule cytoskeleton"/>
    <property type="evidence" value="ECO:0007669"/>
    <property type="project" value="UniProtKB-ARBA"/>
</dbReference>
<evidence type="ECO:0000313" key="6">
    <source>
        <dbReference type="Proteomes" id="UP001381693"/>
    </source>
</evidence>
<evidence type="ECO:0000259" key="4">
    <source>
        <dbReference type="PROSITE" id="PS50067"/>
    </source>
</evidence>
<dbReference type="GO" id="GO:0005524">
    <property type="term" value="F:ATP binding"/>
    <property type="evidence" value="ECO:0007669"/>
    <property type="project" value="InterPro"/>
</dbReference>
<dbReference type="AlphaFoldDB" id="A0AAN8WQJ1"/>
<keyword evidence="6" id="KW-1185">Reference proteome</keyword>
<keyword evidence="2" id="KW-0206">Cytoskeleton</keyword>
<evidence type="ECO:0000313" key="5">
    <source>
        <dbReference type="EMBL" id="KAK7070395.1"/>
    </source>
</evidence>
<dbReference type="InterPro" id="IPR027640">
    <property type="entry name" value="Kinesin-like_fam"/>
</dbReference>
<proteinExistence type="inferred from homology"/>
<dbReference type="EMBL" id="JAXCGZ010015393">
    <property type="protein sequence ID" value="KAK7070395.1"/>
    <property type="molecule type" value="Genomic_DNA"/>
</dbReference>
<organism evidence="5 6">
    <name type="scientific">Halocaridina rubra</name>
    <name type="common">Hawaiian red shrimp</name>
    <dbReference type="NCBI Taxonomy" id="373956"/>
    <lineage>
        <taxon>Eukaryota</taxon>
        <taxon>Metazoa</taxon>
        <taxon>Ecdysozoa</taxon>
        <taxon>Arthropoda</taxon>
        <taxon>Crustacea</taxon>
        <taxon>Multicrustacea</taxon>
        <taxon>Malacostraca</taxon>
        <taxon>Eumalacostraca</taxon>
        <taxon>Eucarida</taxon>
        <taxon>Decapoda</taxon>
        <taxon>Pleocyemata</taxon>
        <taxon>Caridea</taxon>
        <taxon>Atyoidea</taxon>
        <taxon>Atyidae</taxon>
        <taxon>Halocaridina</taxon>
    </lineage>
</organism>
<dbReference type="PANTHER" id="PTHR21608">
    <property type="entry name" value="KINESIN-LIKE PROTEIN CG14535"/>
    <property type="match status" value="1"/>
</dbReference>
<protein>
    <submittedName>
        <fullName evidence="5">TRAFAC class myosin-kinesin ATPase superfamily</fullName>
    </submittedName>
</protein>
<keyword evidence="2" id="KW-0963">Cytoplasm</keyword>
<dbReference type="GO" id="GO:0008017">
    <property type="term" value="F:microtubule binding"/>
    <property type="evidence" value="ECO:0007669"/>
    <property type="project" value="InterPro"/>
</dbReference>
<comment type="caution">
    <text evidence="5">The sequence shown here is derived from an EMBL/GenBank/DDBJ whole genome shotgun (WGS) entry which is preliminary data.</text>
</comment>
<evidence type="ECO:0000256" key="1">
    <source>
        <dbReference type="ARBA" id="ARBA00004245"/>
    </source>
</evidence>